<dbReference type="AlphaFoldDB" id="A0A8K0VB57"/>
<dbReference type="NCBIfam" id="TIGR02215">
    <property type="entry name" value="phage_chp_gp8"/>
    <property type="match status" value="1"/>
</dbReference>
<dbReference type="Gene3D" id="1.10.3230.30">
    <property type="entry name" value="Phage gp6-like head-tail connector protein"/>
    <property type="match status" value="1"/>
</dbReference>
<organism evidence="1 2">
    <name type="scientific">Szabonella alba</name>
    <dbReference type="NCBI Taxonomy" id="2804194"/>
    <lineage>
        <taxon>Bacteria</taxon>
        <taxon>Pseudomonadati</taxon>
        <taxon>Pseudomonadota</taxon>
        <taxon>Alphaproteobacteria</taxon>
        <taxon>Rhodobacterales</taxon>
        <taxon>Paracoccaceae</taxon>
        <taxon>Szabonella</taxon>
    </lineage>
</organism>
<dbReference type="CDD" id="cd08054">
    <property type="entry name" value="gp6"/>
    <property type="match status" value="1"/>
</dbReference>
<name>A0A8K0VB57_9RHOB</name>
<comment type="caution">
    <text evidence="1">The sequence shown here is derived from an EMBL/GenBank/DDBJ whole genome shotgun (WGS) entry which is preliminary data.</text>
</comment>
<dbReference type="EMBL" id="JAESVN010000004">
    <property type="protein sequence ID" value="MBL4917751.1"/>
    <property type="molecule type" value="Genomic_DNA"/>
</dbReference>
<dbReference type="Pfam" id="PF05135">
    <property type="entry name" value="Phage_connect_1"/>
    <property type="match status" value="1"/>
</dbReference>
<dbReference type="InterPro" id="IPR011738">
    <property type="entry name" value="Phage_CHP"/>
</dbReference>
<accession>A0A8K0VB57</accession>
<reference evidence="1" key="1">
    <citation type="submission" date="2021-01" db="EMBL/GenBank/DDBJ databases">
        <title>Tabrizicola alba sp. nov. a motile alkaliphilic bacterium isolated from a soda lake.</title>
        <authorList>
            <person name="Szuroczki S."/>
            <person name="Abbaszade G."/>
            <person name="Schumann P."/>
            <person name="Toth E."/>
        </authorList>
    </citation>
    <scope>NUCLEOTIDE SEQUENCE</scope>
    <source>
        <strain evidence="1">DMG-N-6</strain>
    </source>
</reference>
<evidence type="ECO:0000313" key="2">
    <source>
        <dbReference type="Proteomes" id="UP000648908"/>
    </source>
</evidence>
<protein>
    <submittedName>
        <fullName evidence="1">Phage head-tail connector protein</fullName>
    </submittedName>
</protein>
<dbReference type="Proteomes" id="UP000648908">
    <property type="component" value="Unassembled WGS sequence"/>
</dbReference>
<dbReference type="RefSeq" id="WP_202688677.1">
    <property type="nucleotide sequence ID" value="NZ_JAESVN010000004.1"/>
</dbReference>
<sequence length="182" mass="20011">MKMLVHRVSTVEAPPFDLATIKTHMRISFDDHDDVINNIGHAAAAEIEHFAQVAFLTQIIRVTIFDPALTSGLRLPVGPVAEDATITVTIDGEAFTGFAFAGGNRPYINWKRPWFDLNPTRVNIEYQAGFGATHEAIPHDLAQALMDQAALHYDGRSPMSAKELTMSPHMARIGARYRGVSA</sequence>
<evidence type="ECO:0000313" key="1">
    <source>
        <dbReference type="EMBL" id="MBL4917751.1"/>
    </source>
</evidence>
<gene>
    <name evidence="1" type="ORF">JL811_11015</name>
</gene>
<proteinExistence type="predicted"/>
<keyword evidence="2" id="KW-1185">Reference proteome</keyword>
<dbReference type="InterPro" id="IPR021146">
    <property type="entry name" value="Phage_gp6-like_head-tail"/>
</dbReference>